<accession>A0A2T6ZP90</accession>
<evidence type="ECO:0000313" key="2">
    <source>
        <dbReference type="Proteomes" id="UP000244722"/>
    </source>
</evidence>
<dbReference type="STRING" id="42251.A0A2T6ZP90"/>
<gene>
    <name evidence="1" type="ORF">B9Z19DRAFT_1128505</name>
</gene>
<name>A0A2T6ZP90_TUBBO</name>
<evidence type="ECO:0000313" key="1">
    <source>
        <dbReference type="EMBL" id="PUU77244.1"/>
    </source>
</evidence>
<sequence>MSEQLGIGYLQEATDSKAKKIVGVASGFYYGDNDRTIVPFVVCYQGLALWVPFLVDSGCPRTYLSPHASAALKLESGTQWWIMIGGHATRTWIAPTGPRFTDLNILGSDFCKKHNVVKGEDYLRGMVKNRITLIKMFRFPSRLAFQDLSKPLLRFIHHTPAPDISSPTYNSVLKRLNSVADQQMFHKRQPPQEVKSDAFDALFPDIKHETLDTIISEEIGIPYLSSAAEAEAKKVIRVAQGYIHGRHCRTIFPLAVTHKDEARWVFFIVGSLCPLTYLSHQTSKVLGIQPDTVRSVVSIGGHLSPAYKASIRSHICGINLLGTDFFTLHGVSAIDIYSKRRAILYFGGNQPMAQVSKAS</sequence>
<dbReference type="EMBL" id="NESQ01000157">
    <property type="protein sequence ID" value="PUU77244.1"/>
    <property type="molecule type" value="Genomic_DNA"/>
</dbReference>
<comment type="caution">
    <text evidence="1">The sequence shown here is derived from an EMBL/GenBank/DDBJ whole genome shotgun (WGS) entry which is preliminary data.</text>
</comment>
<reference evidence="1 2" key="1">
    <citation type="submission" date="2017-04" db="EMBL/GenBank/DDBJ databases">
        <title>Draft genome sequence of Tuber borchii Vittad., a whitish edible truffle.</title>
        <authorList>
            <consortium name="DOE Joint Genome Institute"/>
            <person name="Murat C."/>
            <person name="Kuo A."/>
            <person name="Barry K.W."/>
            <person name="Clum A."/>
            <person name="Dockter R.B."/>
            <person name="Fauchery L."/>
            <person name="Iotti M."/>
            <person name="Kohler A."/>
            <person name="Labutti K."/>
            <person name="Lindquist E.A."/>
            <person name="Lipzen A."/>
            <person name="Ohm R.A."/>
            <person name="Wang M."/>
            <person name="Grigoriev I.V."/>
            <person name="Zambonelli A."/>
            <person name="Martin F.M."/>
        </authorList>
    </citation>
    <scope>NUCLEOTIDE SEQUENCE [LARGE SCALE GENOMIC DNA]</scope>
    <source>
        <strain evidence="1 2">Tbo3840</strain>
    </source>
</reference>
<protein>
    <submittedName>
        <fullName evidence="1">Uncharacterized protein</fullName>
    </submittedName>
</protein>
<dbReference type="OrthoDB" id="5414761at2759"/>
<organism evidence="1 2">
    <name type="scientific">Tuber borchii</name>
    <name type="common">White truffle</name>
    <dbReference type="NCBI Taxonomy" id="42251"/>
    <lineage>
        <taxon>Eukaryota</taxon>
        <taxon>Fungi</taxon>
        <taxon>Dikarya</taxon>
        <taxon>Ascomycota</taxon>
        <taxon>Pezizomycotina</taxon>
        <taxon>Pezizomycetes</taxon>
        <taxon>Pezizales</taxon>
        <taxon>Tuberaceae</taxon>
        <taxon>Tuber</taxon>
    </lineage>
</organism>
<dbReference type="Proteomes" id="UP000244722">
    <property type="component" value="Unassembled WGS sequence"/>
</dbReference>
<proteinExistence type="predicted"/>
<dbReference type="AlphaFoldDB" id="A0A2T6ZP90"/>
<keyword evidence="2" id="KW-1185">Reference proteome</keyword>